<dbReference type="Gene3D" id="2.30.30.40">
    <property type="entry name" value="SH3 Domains"/>
    <property type="match status" value="1"/>
</dbReference>
<keyword evidence="9" id="KW-1185">Reference proteome</keyword>
<dbReference type="Gene3D" id="2.30.30.700">
    <property type="entry name" value="SLA1 homology domain 1"/>
    <property type="match status" value="1"/>
</dbReference>
<evidence type="ECO:0000313" key="8">
    <source>
        <dbReference type="EMBL" id="KAJ3116985.1"/>
    </source>
</evidence>
<evidence type="ECO:0000256" key="1">
    <source>
        <dbReference type="ARBA" id="ARBA00007948"/>
    </source>
</evidence>
<accession>A0AAD5XEW1</accession>
<feature type="compositionally biased region" description="Pro residues" evidence="6">
    <location>
        <begin position="15"/>
        <end position="32"/>
    </location>
</feature>
<feature type="compositionally biased region" description="Polar residues" evidence="6">
    <location>
        <begin position="1"/>
        <end position="14"/>
    </location>
</feature>
<feature type="region of interest" description="Disordered" evidence="6">
    <location>
        <begin position="130"/>
        <end position="273"/>
    </location>
</feature>
<dbReference type="PRINTS" id="PR00452">
    <property type="entry name" value="SH3DOMAIN"/>
</dbReference>
<dbReference type="GO" id="GO:0008092">
    <property type="term" value="F:cytoskeletal protein binding"/>
    <property type="evidence" value="ECO:0007669"/>
    <property type="project" value="InterPro"/>
</dbReference>
<evidence type="ECO:0000256" key="5">
    <source>
        <dbReference type="SAM" id="Coils"/>
    </source>
</evidence>
<reference evidence="8" key="1">
    <citation type="submission" date="2020-05" db="EMBL/GenBank/DDBJ databases">
        <title>Phylogenomic resolution of chytrid fungi.</title>
        <authorList>
            <person name="Stajich J.E."/>
            <person name="Amses K."/>
            <person name="Simmons R."/>
            <person name="Seto K."/>
            <person name="Myers J."/>
            <person name="Bonds A."/>
            <person name="Quandt C.A."/>
            <person name="Barry K."/>
            <person name="Liu P."/>
            <person name="Grigoriev I."/>
            <person name="Longcore J.E."/>
            <person name="James T.Y."/>
        </authorList>
    </citation>
    <scope>NUCLEOTIDE SEQUENCE</scope>
    <source>
        <strain evidence="8">JEL0513</strain>
    </source>
</reference>
<feature type="region of interest" description="Disordered" evidence="6">
    <location>
        <begin position="465"/>
        <end position="484"/>
    </location>
</feature>
<feature type="compositionally biased region" description="Polar residues" evidence="6">
    <location>
        <begin position="465"/>
        <end position="475"/>
    </location>
</feature>
<feature type="coiled-coil region" evidence="5">
    <location>
        <begin position="568"/>
        <end position="639"/>
    </location>
</feature>
<dbReference type="Pfam" id="PF18017">
    <property type="entry name" value="SAM_4"/>
    <property type="match status" value="1"/>
</dbReference>
<dbReference type="GO" id="GO:0030674">
    <property type="term" value="F:protein-macromolecule adaptor activity"/>
    <property type="evidence" value="ECO:0007669"/>
    <property type="project" value="InterPro"/>
</dbReference>
<feature type="region of interest" description="Disordered" evidence="6">
    <location>
        <begin position="1"/>
        <end position="32"/>
    </location>
</feature>
<evidence type="ECO:0000259" key="7">
    <source>
        <dbReference type="PROSITE" id="PS50002"/>
    </source>
</evidence>
<dbReference type="GO" id="GO:0043130">
    <property type="term" value="F:ubiquitin binding"/>
    <property type="evidence" value="ECO:0007669"/>
    <property type="project" value="InterPro"/>
</dbReference>
<feature type="compositionally biased region" description="Basic and acidic residues" evidence="6">
    <location>
        <begin position="133"/>
        <end position="209"/>
    </location>
</feature>
<dbReference type="InterPro" id="IPR007131">
    <property type="entry name" value="SHD1"/>
</dbReference>
<organism evidence="8 9">
    <name type="scientific">Physocladia obscura</name>
    <dbReference type="NCBI Taxonomy" id="109957"/>
    <lineage>
        <taxon>Eukaryota</taxon>
        <taxon>Fungi</taxon>
        <taxon>Fungi incertae sedis</taxon>
        <taxon>Chytridiomycota</taxon>
        <taxon>Chytridiomycota incertae sedis</taxon>
        <taxon>Chytridiomycetes</taxon>
        <taxon>Chytridiales</taxon>
        <taxon>Chytriomycetaceae</taxon>
        <taxon>Physocladia</taxon>
    </lineage>
</organism>
<comment type="caution">
    <text evidence="8">The sequence shown here is derived from an EMBL/GenBank/DDBJ whole genome shotgun (WGS) entry which is preliminary data.</text>
</comment>
<gene>
    <name evidence="8" type="primary">SLA1_1</name>
    <name evidence="8" type="ORF">HK100_000913</name>
</gene>
<keyword evidence="3 4" id="KW-0728">SH3 domain</keyword>
<name>A0AAD5XEW1_9FUNG</name>
<dbReference type="AlphaFoldDB" id="A0AAD5XEW1"/>
<dbReference type="PROSITE" id="PS50002">
    <property type="entry name" value="SH3"/>
    <property type="match status" value="1"/>
</dbReference>
<evidence type="ECO:0000313" key="9">
    <source>
        <dbReference type="Proteomes" id="UP001211907"/>
    </source>
</evidence>
<feature type="compositionally biased region" description="Polar residues" evidence="6">
    <location>
        <begin position="504"/>
        <end position="519"/>
    </location>
</feature>
<dbReference type="InterPro" id="IPR001452">
    <property type="entry name" value="SH3_domain"/>
</dbReference>
<evidence type="ECO:0000256" key="4">
    <source>
        <dbReference type="PROSITE-ProRule" id="PRU00192"/>
    </source>
</evidence>
<dbReference type="Gene3D" id="1.10.150.50">
    <property type="entry name" value="Transcription Factor, Ets-1"/>
    <property type="match status" value="1"/>
</dbReference>
<evidence type="ECO:0000256" key="6">
    <source>
        <dbReference type="SAM" id="MobiDB-lite"/>
    </source>
</evidence>
<feature type="compositionally biased region" description="Basic and acidic residues" evidence="6">
    <location>
        <begin position="257"/>
        <end position="266"/>
    </location>
</feature>
<dbReference type="InterPro" id="IPR036028">
    <property type="entry name" value="SH3-like_dom_sf"/>
</dbReference>
<dbReference type="SMART" id="SM00326">
    <property type="entry name" value="SH3"/>
    <property type="match status" value="1"/>
</dbReference>
<dbReference type="Pfam" id="PF00018">
    <property type="entry name" value="SH3_1"/>
    <property type="match status" value="1"/>
</dbReference>
<comment type="similarity">
    <text evidence="1">Belongs to the SLA1 family.</text>
</comment>
<feature type="compositionally biased region" description="Polar residues" evidence="6">
    <location>
        <begin position="535"/>
        <end position="546"/>
    </location>
</feature>
<keyword evidence="5" id="KW-0175">Coiled coil</keyword>
<evidence type="ECO:0000256" key="2">
    <source>
        <dbReference type="ARBA" id="ARBA00020357"/>
    </source>
</evidence>
<feature type="domain" description="SH3" evidence="7">
    <location>
        <begin position="54"/>
        <end position="115"/>
    </location>
</feature>
<feature type="region of interest" description="Disordered" evidence="6">
    <location>
        <begin position="504"/>
        <end position="546"/>
    </location>
</feature>
<dbReference type="Proteomes" id="UP001211907">
    <property type="component" value="Unassembled WGS sequence"/>
</dbReference>
<dbReference type="SUPFAM" id="SSF50044">
    <property type="entry name" value="SH3-domain"/>
    <property type="match status" value="1"/>
</dbReference>
<proteinExistence type="inferred from homology"/>
<dbReference type="GO" id="GO:0042802">
    <property type="term" value="F:identical protein binding"/>
    <property type="evidence" value="ECO:0007669"/>
    <property type="project" value="InterPro"/>
</dbReference>
<dbReference type="EMBL" id="JADGJH010001192">
    <property type="protein sequence ID" value="KAJ3116985.1"/>
    <property type="molecule type" value="Genomic_DNA"/>
</dbReference>
<protein>
    <recommendedName>
        <fullName evidence="2">Actin cytoskeleton-regulatory complex protein SLA1</fullName>
    </recommendedName>
</protein>
<sequence>MGPPSGSLTGFVSTPPQPPQPPQEVYTPPPAPIFITPSPAALRASALQAPPPIASGKSAIALYDYDATNEEEITIRENDELIVIDSSDDDWWNVRLVRSGQEGLVPKLYVELKSNSFALASGPSLAAPVAIDAQKRQDEQKIQEDQRKEDLRREEQRRDEQRREVQRREQERRGEEKRQIEADRKRAEDKARNTRMEEERRRHDEESQRKPTLLARPTQATTHAPPLPKRDDGPSQTISIPSAVPRLPERPAAPVSRPEEAKRQPTDKPNMAKVRKWVDKTGGFTVEAEFLNISEGKVHLHKVNGVKIAVPLEKLAPGEIEFIKTIPGYSSISVGGIVGVPTPGAARPRPGASSLLPASAYMYNGFDWRDWLLRAGVASTDAGEYALAFVREKLDKSVLDGVDRDVLKALGISEGDIIRIRKYAKTSISNGAGSKIAQKAKTGSSEKIDQILADEQYARQLQEQELHGNTGTTSALLKGGARGRPTGAGINSQAILAATSLLSTDRSGNSVPPAQQNINPWAGQNSNLGSNGSSTHTPTPVRQNSNSGALTAQQQLLNARQQEALNAQKQAELAAKQLYEQRAMAEQQTLLAARKAAELDQQKKQLELARMEAERNAQLQVMKNETARLEAQLAEQKKLAAMRPLQPALIPTPSGGPSLNFVPVSGRSVNAFGTQPGIMQSGNPQPQIISQQQGFQSVNAFGQQMIGGFQSQQSQNSNDKYAAFKDLDPMSQTSSVFSSSNSRSSQAFAVPQNQNFVIQQQQQQQQQLNSQVYNTNQGMLYGGGQIMQSGMSGGQQPGLMQPGFSSVNPIMAPLQPQQTGMMIGGNLTPQQLLYLQQQQQQQQQFGPR</sequence>
<dbReference type="Pfam" id="PF03983">
    <property type="entry name" value="SHD1"/>
    <property type="match status" value="1"/>
</dbReference>
<dbReference type="InterPro" id="IPR013761">
    <property type="entry name" value="SAM/pointed_sf"/>
</dbReference>
<evidence type="ECO:0000256" key="3">
    <source>
        <dbReference type="ARBA" id="ARBA00022443"/>
    </source>
</evidence>
<feature type="compositionally biased region" description="Low complexity" evidence="6">
    <location>
        <begin position="523"/>
        <end position="534"/>
    </location>
</feature>